<sequence length="85" mass="9534">MPETGQAKKMLARPETRRCIECSLPYGATGFWCYHGDIDNGPAYWSDRGILCSPKCSLTHFRKREAEGSLADRPAPDPFTFIPGR</sequence>
<keyword evidence="3" id="KW-1185">Reference proteome</keyword>
<reference evidence="2 3" key="1">
    <citation type="journal article" date="2012" name="J. Bacteriol.">
        <title>Draft Genome Sequence of Mesorhizobium alhagi CCNWXJ12-2T, a Novel Salt-Resistant Species Isolated from the Desert of Northwestern China.</title>
        <authorList>
            <person name="Zhou M."/>
            <person name="Chen W."/>
            <person name="Chen H."/>
            <person name="Wei G."/>
        </authorList>
    </citation>
    <scope>NUCLEOTIDE SEQUENCE [LARGE SCALE GENOMIC DNA]</scope>
    <source>
        <strain evidence="2 3">CCNWXJ12-2</strain>
    </source>
</reference>
<gene>
    <name evidence="2" type="ORF">MAXJ12_28658</name>
</gene>
<accession>H0HZU5</accession>
<dbReference type="EMBL" id="AHAM01000255">
    <property type="protein sequence ID" value="EHK53798.1"/>
    <property type="molecule type" value="Genomic_DNA"/>
</dbReference>
<dbReference type="PATRIC" id="fig|1107882.3.peg.5549"/>
<evidence type="ECO:0000313" key="3">
    <source>
        <dbReference type="Proteomes" id="UP000003250"/>
    </source>
</evidence>
<protein>
    <submittedName>
        <fullName evidence="2">Uncharacterized protein</fullName>
    </submittedName>
</protein>
<dbReference type="Proteomes" id="UP000003250">
    <property type="component" value="Unassembled WGS sequence"/>
</dbReference>
<evidence type="ECO:0000256" key="1">
    <source>
        <dbReference type="SAM" id="MobiDB-lite"/>
    </source>
</evidence>
<organism evidence="2 3">
    <name type="scientific">Mesorhizobium alhagi CCNWXJ12-2</name>
    <dbReference type="NCBI Taxonomy" id="1107882"/>
    <lineage>
        <taxon>Bacteria</taxon>
        <taxon>Pseudomonadati</taxon>
        <taxon>Pseudomonadota</taxon>
        <taxon>Alphaproteobacteria</taxon>
        <taxon>Hyphomicrobiales</taxon>
        <taxon>Phyllobacteriaceae</taxon>
        <taxon>Allomesorhizobium</taxon>
    </lineage>
</organism>
<dbReference type="AlphaFoldDB" id="H0HZU5"/>
<evidence type="ECO:0000313" key="2">
    <source>
        <dbReference type="EMBL" id="EHK53798.1"/>
    </source>
</evidence>
<name>H0HZU5_9HYPH</name>
<feature type="region of interest" description="Disordered" evidence="1">
    <location>
        <begin position="66"/>
        <end position="85"/>
    </location>
</feature>
<proteinExistence type="predicted"/>